<dbReference type="Proteomes" id="UP000321197">
    <property type="component" value="Unassembled WGS sequence"/>
</dbReference>
<evidence type="ECO:0000313" key="3">
    <source>
        <dbReference type="Proteomes" id="UP000321197"/>
    </source>
</evidence>
<feature type="chain" id="PRO_5022040089" description="Lipoprotein" evidence="1">
    <location>
        <begin position="22"/>
        <end position="139"/>
    </location>
</feature>
<proteinExistence type="predicted"/>
<sequence length="139" mass="14773">MKAFIRTVGLVLSLAVLSACGGSSTPPPPPPPNNPTITIFALETTGNFGGQIRPCLQFLAAPSENLQLLSVNITHAIGPSFGNFDVNLGGALTIPSERLALQPPNTCYLKISGQYRFTFTVTRPNAPTQFTVPATYNQQ</sequence>
<protein>
    <recommendedName>
        <fullName evidence="4">Lipoprotein</fullName>
    </recommendedName>
</protein>
<keyword evidence="1" id="KW-0732">Signal</keyword>
<evidence type="ECO:0000256" key="1">
    <source>
        <dbReference type="SAM" id="SignalP"/>
    </source>
</evidence>
<dbReference type="PROSITE" id="PS51257">
    <property type="entry name" value="PROKAR_LIPOPROTEIN"/>
    <property type="match status" value="1"/>
</dbReference>
<gene>
    <name evidence="2" type="ORF">MHY01S_08130</name>
</gene>
<name>A0A511R022_9DEIN</name>
<dbReference type="OrthoDB" id="9898285at2"/>
<organism evidence="2 3">
    <name type="scientific">Meiothermus hypogaeus NBRC 106114</name>
    <dbReference type="NCBI Taxonomy" id="1227553"/>
    <lineage>
        <taxon>Bacteria</taxon>
        <taxon>Thermotogati</taxon>
        <taxon>Deinococcota</taxon>
        <taxon>Deinococci</taxon>
        <taxon>Thermales</taxon>
        <taxon>Thermaceae</taxon>
        <taxon>Meiothermus</taxon>
    </lineage>
</organism>
<comment type="caution">
    <text evidence="2">The sequence shown here is derived from an EMBL/GenBank/DDBJ whole genome shotgun (WGS) entry which is preliminary data.</text>
</comment>
<accession>A0A511R022</accession>
<evidence type="ECO:0000313" key="2">
    <source>
        <dbReference type="EMBL" id="GEM82647.1"/>
    </source>
</evidence>
<reference evidence="2 3" key="1">
    <citation type="submission" date="2019-07" db="EMBL/GenBank/DDBJ databases">
        <title>Whole genome shotgun sequence of Meiothermus hypogaeus NBRC 106114.</title>
        <authorList>
            <person name="Hosoyama A."/>
            <person name="Uohara A."/>
            <person name="Ohji S."/>
            <person name="Ichikawa N."/>
        </authorList>
    </citation>
    <scope>NUCLEOTIDE SEQUENCE [LARGE SCALE GENOMIC DNA]</scope>
    <source>
        <strain evidence="2 3">NBRC 106114</strain>
    </source>
</reference>
<dbReference type="AlphaFoldDB" id="A0A511R022"/>
<dbReference type="EMBL" id="BJXL01000017">
    <property type="protein sequence ID" value="GEM82647.1"/>
    <property type="molecule type" value="Genomic_DNA"/>
</dbReference>
<feature type="signal peptide" evidence="1">
    <location>
        <begin position="1"/>
        <end position="21"/>
    </location>
</feature>
<evidence type="ECO:0008006" key="4">
    <source>
        <dbReference type="Google" id="ProtNLM"/>
    </source>
</evidence>
<dbReference type="RefSeq" id="WP_147075291.1">
    <property type="nucleotide sequence ID" value="NZ_BJXL01000017.1"/>
</dbReference>